<evidence type="ECO:0000313" key="2">
    <source>
        <dbReference type="EMBL" id="WBE24358.1"/>
    </source>
</evidence>
<sequence>MYESKNQPMLSRAEFYKRILYHVLIAVLVIAVSVLIGMLGFMYFESMPWHDAYLHATLLLGGHGTLTAPQSVAGKLFVGFYGLYAGLVFVAVLGITFAPVAHRILHKFHLDEEDLD</sequence>
<gene>
    <name evidence="2" type="ORF">O6P33_08190</name>
</gene>
<keyword evidence="1" id="KW-1133">Transmembrane helix</keyword>
<accession>A0AAF0AKD1</accession>
<dbReference type="EMBL" id="CP114976">
    <property type="protein sequence ID" value="WBE24358.1"/>
    <property type="molecule type" value="Genomic_DNA"/>
</dbReference>
<evidence type="ECO:0008006" key="4">
    <source>
        <dbReference type="Google" id="ProtNLM"/>
    </source>
</evidence>
<dbReference type="RefSeq" id="WP_269817301.1">
    <property type="nucleotide sequence ID" value="NZ_CP114976.1"/>
</dbReference>
<reference evidence="2 3" key="1">
    <citation type="submission" date="2022-12" db="EMBL/GenBank/DDBJ databases">
        <title>Coexistence and Characterization of a Novel Tigecycline Resistance gene tet(X) variant and blaNDM-1 in a Pseudomonas caeni Isolate of Chicken Origin.</title>
        <authorList>
            <person name="Lu X."/>
            <person name="Zhang L."/>
            <person name="Li R."/>
            <person name="Wang Z."/>
        </authorList>
    </citation>
    <scope>NUCLEOTIDE SEQUENCE [LARGE SCALE GENOMIC DNA]</scope>
    <source>
        <strain evidence="2 3">CE14</strain>
    </source>
</reference>
<proteinExistence type="predicted"/>
<protein>
    <recommendedName>
        <fullName evidence="4">Two pore domain potassium channel family protein</fullName>
    </recommendedName>
</protein>
<feature type="transmembrane region" description="Helical" evidence="1">
    <location>
        <begin position="20"/>
        <end position="44"/>
    </location>
</feature>
<keyword evidence="1" id="KW-0472">Membrane</keyword>
<organism evidence="2 3">
    <name type="scientific">Denitrificimonas caeni</name>
    <dbReference type="NCBI Taxonomy" id="521720"/>
    <lineage>
        <taxon>Bacteria</taxon>
        <taxon>Pseudomonadati</taxon>
        <taxon>Pseudomonadota</taxon>
        <taxon>Gammaproteobacteria</taxon>
        <taxon>Pseudomonadales</taxon>
        <taxon>Pseudomonadaceae</taxon>
        <taxon>Denitrificimonas</taxon>
    </lineage>
</organism>
<dbReference type="SUPFAM" id="SSF81324">
    <property type="entry name" value="Voltage-gated potassium channels"/>
    <property type="match status" value="1"/>
</dbReference>
<keyword evidence="1" id="KW-0812">Transmembrane</keyword>
<evidence type="ECO:0000313" key="3">
    <source>
        <dbReference type="Proteomes" id="UP001212189"/>
    </source>
</evidence>
<dbReference type="AlphaFoldDB" id="A0AAF0AKD1"/>
<dbReference type="KEGG" id="dce:O6P33_08190"/>
<name>A0AAF0AKD1_9GAMM</name>
<evidence type="ECO:0000256" key="1">
    <source>
        <dbReference type="SAM" id="Phobius"/>
    </source>
</evidence>
<feature type="transmembrane region" description="Helical" evidence="1">
    <location>
        <begin position="81"/>
        <end position="101"/>
    </location>
</feature>
<keyword evidence="3" id="KW-1185">Reference proteome</keyword>
<dbReference type="Proteomes" id="UP001212189">
    <property type="component" value="Chromosome"/>
</dbReference>